<keyword evidence="2" id="KW-1185">Reference proteome</keyword>
<gene>
    <name evidence="1" type="ORF">FHG66_19945</name>
</gene>
<proteinExistence type="predicted"/>
<dbReference type="Proteomes" id="UP000305887">
    <property type="component" value="Unassembled WGS sequence"/>
</dbReference>
<evidence type="ECO:0000313" key="1">
    <source>
        <dbReference type="EMBL" id="TNC45381.1"/>
    </source>
</evidence>
<protein>
    <recommendedName>
        <fullName evidence="3">Creatinase N-terminal domain-containing protein</fullName>
    </recommendedName>
</protein>
<dbReference type="SUPFAM" id="SSF53092">
    <property type="entry name" value="Creatinase/prolidase N-terminal domain"/>
    <property type="match status" value="1"/>
</dbReference>
<sequence length="146" mass="16327">MTATTPRLARLLRECLVETGTDLVVLGPTSHMRWLADLDPQGDERPVMLLVSTNHVGVLMPALNAASARQATDLPFYEWSDANGPDAGRADLLAAYGDARLSARRFWRPWPWSRPYRRGTTPRLPIWRRATPIWCATSKGRCATKA</sequence>
<dbReference type="OrthoDB" id="9806388at2"/>
<evidence type="ECO:0000313" key="2">
    <source>
        <dbReference type="Proteomes" id="UP000305887"/>
    </source>
</evidence>
<dbReference type="InterPro" id="IPR029149">
    <property type="entry name" value="Creatin/AminoP/Spt16_N"/>
</dbReference>
<evidence type="ECO:0008006" key="3">
    <source>
        <dbReference type="Google" id="ProtNLM"/>
    </source>
</evidence>
<organism evidence="1 2">
    <name type="scientific">Rubellimicrobium rubrum</name>
    <dbReference type="NCBI Taxonomy" id="2585369"/>
    <lineage>
        <taxon>Bacteria</taxon>
        <taxon>Pseudomonadati</taxon>
        <taxon>Pseudomonadota</taxon>
        <taxon>Alphaproteobacteria</taxon>
        <taxon>Rhodobacterales</taxon>
        <taxon>Roseobacteraceae</taxon>
        <taxon>Rubellimicrobium</taxon>
    </lineage>
</organism>
<reference evidence="1 2" key="1">
    <citation type="submission" date="2019-06" db="EMBL/GenBank/DDBJ databases">
        <title>YIM 131921 draft genome.</title>
        <authorList>
            <person name="Jiang L."/>
        </authorList>
    </citation>
    <scope>NUCLEOTIDE SEQUENCE [LARGE SCALE GENOMIC DNA]</scope>
    <source>
        <strain evidence="1 2">YIM 131921</strain>
    </source>
</reference>
<name>A0A5C4MNE9_9RHOB</name>
<comment type="caution">
    <text evidence="1">The sequence shown here is derived from an EMBL/GenBank/DDBJ whole genome shotgun (WGS) entry which is preliminary data.</text>
</comment>
<dbReference type="Gene3D" id="3.40.350.10">
    <property type="entry name" value="Creatinase/prolidase N-terminal domain"/>
    <property type="match status" value="1"/>
</dbReference>
<dbReference type="EMBL" id="VDFU01000046">
    <property type="protein sequence ID" value="TNC45381.1"/>
    <property type="molecule type" value="Genomic_DNA"/>
</dbReference>
<dbReference type="AlphaFoldDB" id="A0A5C4MNE9"/>
<accession>A0A5C4MNE9</accession>